<evidence type="ECO:0000313" key="9">
    <source>
        <dbReference type="Proteomes" id="UP001318040"/>
    </source>
</evidence>
<dbReference type="AlphaFoldDB" id="A0AAJ7U8U2"/>
<feature type="region of interest" description="Disordered" evidence="8">
    <location>
        <begin position="1"/>
        <end position="34"/>
    </location>
</feature>
<dbReference type="GO" id="GO:0000139">
    <property type="term" value="C:Golgi membrane"/>
    <property type="evidence" value="ECO:0007669"/>
    <property type="project" value="TreeGrafter"/>
</dbReference>
<evidence type="ECO:0000313" key="10">
    <source>
        <dbReference type="RefSeq" id="XP_032830388.1"/>
    </source>
</evidence>
<evidence type="ECO:0000256" key="4">
    <source>
        <dbReference type="ARBA" id="ARBA00022700"/>
    </source>
</evidence>
<dbReference type="GO" id="GO:0031901">
    <property type="term" value="C:early endosome membrane"/>
    <property type="evidence" value="ECO:0007669"/>
    <property type="project" value="UniProtKB-SubCell"/>
</dbReference>
<evidence type="ECO:0000256" key="3">
    <source>
        <dbReference type="ARBA" id="ARBA00022692"/>
    </source>
</evidence>
<evidence type="ECO:0000256" key="5">
    <source>
        <dbReference type="ARBA" id="ARBA00022753"/>
    </source>
</evidence>
<comment type="similarity">
    <text evidence="2">Belongs to the PMEPA1 family.</text>
</comment>
<evidence type="ECO:0000256" key="6">
    <source>
        <dbReference type="ARBA" id="ARBA00022989"/>
    </source>
</evidence>
<evidence type="ECO:0000256" key="2">
    <source>
        <dbReference type="ARBA" id="ARBA00009908"/>
    </source>
</evidence>
<dbReference type="Proteomes" id="UP001318040">
    <property type="component" value="Chromosome 54"/>
</dbReference>
<dbReference type="PANTHER" id="PTHR16514">
    <property type="entry name" value="LOW DENSITY LIPOPROTEIN RECEPTOR CLASS A DOMAIN-CONTAINING 4A"/>
    <property type="match status" value="1"/>
</dbReference>
<keyword evidence="9" id="KW-1185">Reference proteome</keyword>
<keyword evidence="7" id="KW-0472">Membrane</keyword>
<reference evidence="10" key="1">
    <citation type="submission" date="2025-08" db="UniProtKB">
        <authorList>
            <consortium name="RefSeq"/>
        </authorList>
    </citation>
    <scope>IDENTIFICATION</scope>
    <source>
        <tissue evidence="10">Sperm</tissue>
    </source>
</reference>
<accession>A0AAJ7U8U2</accession>
<proteinExistence type="inferred from homology"/>
<comment type="subcellular location">
    <subcellularLocation>
        <location evidence="1">Early endosome membrane</location>
        <topology evidence="1">Single-pass membrane protein</topology>
    </subcellularLocation>
</comment>
<dbReference type="GO" id="GO:0030512">
    <property type="term" value="P:negative regulation of transforming growth factor beta receptor signaling pathway"/>
    <property type="evidence" value="ECO:0007669"/>
    <property type="project" value="InterPro"/>
</dbReference>
<dbReference type="KEGG" id="pmrn:116954078"/>
<name>A0AAJ7U8U2_PETMA</name>
<keyword evidence="6" id="KW-1133">Transmembrane helix</keyword>
<dbReference type="PANTHER" id="PTHR16514:SF4">
    <property type="entry name" value="LOW-DENSITY LIPOPROTEIN RECEPTOR CLASS A DOMAIN-CONTAINING PROTEIN 4"/>
    <property type="match status" value="1"/>
</dbReference>
<evidence type="ECO:0000256" key="8">
    <source>
        <dbReference type="SAM" id="MobiDB-lite"/>
    </source>
</evidence>
<keyword evidence="5" id="KW-0967">Endosome</keyword>
<keyword evidence="3" id="KW-0812">Transmembrane</keyword>
<protein>
    <submittedName>
        <fullName evidence="10">Protein TMEPAI-like</fullName>
    </submittedName>
</protein>
<organism evidence="9 10">
    <name type="scientific">Petromyzon marinus</name>
    <name type="common">Sea lamprey</name>
    <dbReference type="NCBI Taxonomy" id="7757"/>
    <lineage>
        <taxon>Eukaryota</taxon>
        <taxon>Metazoa</taxon>
        <taxon>Chordata</taxon>
        <taxon>Craniata</taxon>
        <taxon>Vertebrata</taxon>
        <taxon>Cyclostomata</taxon>
        <taxon>Hyperoartia</taxon>
        <taxon>Petromyzontiformes</taxon>
        <taxon>Petromyzontidae</taxon>
        <taxon>Petromyzon</taxon>
    </lineage>
</organism>
<dbReference type="RefSeq" id="XP_032830388.1">
    <property type="nucleotide sequence ID" value="XM_032974497.1"/>
</dbReference>
<gene>
    <name evidence="10" type="primary">LOC116954078</name>
</gene>
<keyword evidence="4" id="KW-0734">Signal transduction inhibitor</keyword>
<dbReference type="GO" id="GO:0070412">
    <property type="term" value="F:R-SMAD binding"/>
    <property type="evidence" value="ECO:0007669"/>
    <property type="project" value="InterPro"/>
</dbReference>
<dbReference type="InterPro" id="IPR043445">
    <property type="entry name" value="TMEPAI/LRAD4"/>
</dbReference>
<sequence>MPARGSARPPCRPHASPALLRAPIGADSDESDQRGVVCVPPRRLVLLMAGVAAMVFLPCSLLHHHHHHLLLLLDSRPTPPLLAHTMGSGLWPADRAASQTASSHQPLVCGGASATGGPPAARDPFARPGGGLKYPYSSSEVDLPPTIALSDGEEPPPYKGPCSLRLRNHEQQLEINREAIRPPPNRTVFDSDYWPHFRPPSCRAGVSAGGARGGGGPLRGLLLPPPPSYSEALRHCLMPHAAATTAGGATGAAAAAAAKAVAGPAAGTTAVAVPAAGGATGAAAAATAATKPGAVVSAGDGGATGTTAAAAATAVAEAGAGVAVAVGPGQETAVVVVVVGMGIGGGQPQTNAARGRTA</sequence>
<evidence type="ECO:0000256" key="1">
    <source>
        <dbReference type="ARBA" id="ARBA00004391"/>
    </source>
</evidence>
<evidence type="ECO:0000256" key="7">
    <source>
        <dbReference type="ARBA" id="ARBA00023136"/>
    </source>
</evidence>